<sequence>MSSFAEYLSILYTEFDDALSLSSRLLGRLGIELGRILEEFGTLEVSVSSLLNVVGEPHDTALASDMTLALHLLVHQIVPLFFKLDSLFNGFSTQSRSTFRHLSFAHLSIRHTIDQIQEHLNSVISVPVPDFIQNADPSDEPLFDVMHHWEVFFSRVLTFQRDFDDFIESMNMSLSVTGRLPERTMSYLLNDCFIMHHDLQTTFNASYPHEDAYEDTLYGSDDHTLVA</sequence>
<organism evidence="2 3">
    <name type="scientific">Boletus reticuloceps</name>
    <dbReference type="NCBI Taxonomy" id="495285"/>
    <lineage>
        <taxon>Eukaryota</taxon>
        <taxon>Fungi</taxon>
        <taxon>Dikarya</taxon>
        <taxon>Basidiomycota</taxon>
        <taxon>Agaricomycotina</taxon>
        <taxon>Agaricomycetes</taxon>
        <taxon>Agaricomycetidae</taxon>
        <taxon>Boletales</taxon>
        <taxon>Boletineae</taxon>
        <taxon>Boletaceae</taxon>
        <taxon>Boletoideae</taxon>
        <taxon>Boletus</taxon>
    </lineage>
</organism>
<keyword evidence="3" id="KW-1185">Reference proteome</keyword>
<dbReference type="EMBL" id="JAGFBS010000032">
    <property type="protein sequence ID" value="KAG6371780.1"/>
    <property type="molecule type" value="Genomic_DNA"/>
</dbReference>
<reference evidence="2" key="1">
    <citation type="submission" date="2021-03" db="EMBL/GenBank/DDBJ databases">
        <title>Evolutionary innovations through gain and loss of genes in the ectomycorrhizal Boletales.</title>
        <authorList>
            <person name="Wu G."/>
            <person name="Miyauchi S."/>
            <person name="Morin E."/>
            <person name="Yang Z.-L."/>
            <person name="Xu J."/>
            <person name="Martin F.M."/>
        </authorList>
    </citation>
    <scope>NUCLEOTIDE SEQUENCE</scope>
    <source>
        <strain evidence="2">BR01</strain>
    </source>
</reference>
<name>A0A8I3A6T0_9AGAM</name>
<evidence type="ECO:0000313" key="2">
    <source>
        <dbReference type="EMBL" id="KAG6371780.1"/>
    </source>
</evidence>
<proteinExistence type="predicted"/>
<gene>
    <name evidence="2" type="ORF">JVT61DRAFT_9135</name>
    <name evidence="1" type="ORF">JVT61DRAFT_9458</name>
</gene>
<protein>
    <submittedName>
        <fullName evidence="2">Uncharacterized protein</fullName>
    </submittedName>
</protein>
<dbReference type="Proteomes" id="UP000683000">
    <property type="component" value="Unassembled WGS sequence"/>
</dbReference>
<evidence type="ECO:0000313" key="1">
    <source>
        <dbReference type="EMBL" id="KAG6371438.1"/>
    </source>
</evidence>
<accession>A0A8I3A6T0</accession>
<evidence type="ECO:0000313" key="3">
    <source>
        <dbReference type="Proteomes" id="UP000683000"/>
    </source>
</evidence>
<dbReference type="OrthoDB" id="2697936at2759"/>
<comment type="caution">
    <text evidence="2">The sequence shown here is derived from an EMBL/GenBank/DDBJ whole genome shotgun (WGS) entry which is preliminary data.</text>
</comment>
<dbReference type="EMBL" id="JAGFBS010000034">
    <property type="protein sequence ID" value="KAG6371438.1"/>
    <property type="molecule type" value="Genomic_DNA"/>
</dbReference>
<dbReference type="AlphaFoldDB" id="A0A8I3A6T0"/>